<evidence type="ECO:0000259" key="5">
    <source>
        <dbReference type="PROSITE" id="PS50931"/>
    </source>
</evidence>
<keyword evidence="7" id="KW-1185">Reference proteome</keyword>
<dbReference type="InterPro" id="IPR036390">
    <property type="entry name" value="WH_DNA-bd_sf"/>
</dbReference>
<dbReference type="AlphaFoldDB" id="A0A6L5Y9S9"/>
<reference evidence="6 7" key="1">
    <citation type="submission" date="2019-08" db="EMBL/GenBank/DDBJ databases">
        <title>In-depth cultivation of the pig gut microbiome towards novel bacterial diversity and tailored functional studies.</title>
        <authorList>
            <person name="Wylensek D."/>
            <person name="Hitch T.C.A."/>
            <person name="Clavel T."/>
        </authorList>
    </citation>
    <scope>NUCLEOTIDE SEQUENCE [LARGE SCALE GENOMIC DNA]</scope>
    <source>
        <strain evidence="6 7">SM-530-WT-4B</strain>
    </source>
</reference>
<name>A0A6L5Y9S9_9BACT</name>
<evidence type="ECO:0000256" key="3">
    <source>
        <dbReference type="ARBA" id="ARBA00023125"/>
    </source>
</evidence>
<comment type="similarity">
    <text evidence="1">Belongs to the LysR transcriptional regulatory family.</text>
</comment>
<dbReference type="SUPFAM" id="SSF53850">
    <property type="entry name" value="Periplasmic binding protein-like II"/>
    <property type="match status" value="1"/>
</dbReference>
<dbReference type="GO" id="GO:0003700">
    <property type="term" value="F:DNA-binding transcription factor activity"/>
    <property type="evidence" value="ECO:0007669"/>
    <property type="project" value="InterPro"/>
</dbReference>
<keyword evidence="4" id="KW-0804">Transcription</keyword>
<dbReference type="GO" id="GO:0000976">
    <property type="term" value="F:transcription cis-regulatory region binding"/>
    <property type="evidence" value="ECO:0007669"/>
    <property type="project" value="TreeGrafter"/>
</dbReference>
<protein>
    <submittedName>
        <fullName evidence="6">LysR family transcriptional regulator</fullName>
    </submittedName>
</protein>
<dbReference type="Pfam" id="PF03466">
    <property type="entry name" value="LysR_substrate"/>
    <property type="match status" value="1"/>
</dbReference>
<evidence type="ECO:0000256" key="1">
    <source>
        <dbReference type="ARBA" id="ARBA00009437"/>
    </source>
</evidence>
<keyword evidence="2" id="KW-0805">Transcription regulation</keyword>
<organism evidence="6 7">
    <name type="scientific">Pyramidobacter porci</name>
    <dbReference type="NCBI Taxonomy" id="2605789"/>
    <lineage>
        <taxon>Bacteria</taxon>
        <taxon>Thermotogati</taxon>
        <taxon>Synergistota</taxon>
        <taxon>Synergistia</taxon>
        <taxon>Synergistales</taxon>
        <taxon>Dethiosulfovibrionaceae</taxon>
        <taxon>Pyramidobacter</taxon>
    </lineage>
</organism>
<dbReference type="Gene3D" id="3.40.190.10">
    <property type="entry name" value="Periplasmic binding protein-like II"/>
    <property type="match status" value="2"/>
</dbReference>
<dbReference type="RefSeq" id="WP_154528153.1">
    <property type="nucleotide sequence ID" value="NZ_JAXDZJ010000052.1"/>
</dbReference>
<dbReference type="PANTHER" id="PTHR30126">
    <property type="entry name" value="HTH-TYPE TRANSCRIPTIONAL REGULATOR"/>
    <property type="match status" value="1"/>
</dbReference>
<dbReference type="PRINTS" id="PR00039">
    <property type="entry name" value="HTHLYSR"/>
</dbReference>
<proteinExistence type="inferred from homology"/>
<evidence type="ECO:0000256" key="2">
    <source>
        <dbReference type="ARBA" id="ARBA00023015"/>
    </source>
</evidence>
<dbReference type="SUPFAM" id="SSF46785">
    <property type="entry name" value="Winged helix' DNA-binding domain"/>
    <property type="match status" value="1"/>
</dbReference>
<accession>A0A6L5Y9S9</accession>
<dbReference type="InterPro" id="IPR005119">
    <property type="entry name" value="LysR_subst-bd"/>
</dbReference>
<dbReference type="InterPro" id="IPR036388">
    <property type="entry name" value="WH-like_DNA-bd_sf"/>
</dbReference>
<comment type="caution">
    <text evidence="6">The sequence shown here is derived from an EMBL/GenBank/DDBJ whole genome shotgun (WGS) entry which is preliminary data.</text>
</comment>
<sequence>MDFKELETFVSIVEKGSISAAAAALGVSQPAVSKRVARIEAEMGASMFANGHKHSTLTSEGAVLYKAALKMLDTRKKARIQIAEISQELYGTVRISASSIPGDFILPEVLVEFMEKHPGVSVQVTQGDSQSALEDLSDKKADLAVIGSDRNLPGFTSLPFYHDELVLIVNRNHPLAARKYIPMEEIGGLKLVGRTSGSGSRQTWERVYKSRTGNFKEPELQFGHTMGVVNAVANGAEAGIVSRFAAQTSPAVAVLTFKPAVYRAFHLVYGLCETKAVEVLISFLIQKAEQQQLSQPQ</sequence>
<gene>
    <name evidence="6" type="ORF">FYJ74_03170</name>
</gene>
<keyword evidence="3" id="KW-0238">DNA-binding</keyword>
<dbReference type="Gene3D" id="1.10.10.10">
    <property type="entry name" value="Winged helix-like DNA-binding domain superfamily/Winged helix DNA-binding domain"/>
    <property type="match status" value="1"/>
</dbReference>
<dbReference type="FunFam" id="1.10.10.10:FF:000001">
    <property type="entry name" value="LysR family transcriptional regulator"/>
    <property type="match status" value="1"/>
</dbReference>
<dbReference type="PROSITE" id="PS50931">
    <property type="entry name" value="HTH_LYSR"/>
    <property type="match status" value="1"/>
</dbReference>
<dbReference type="Pfam" id="PF00126">
    <property type="entry name" value="HTH_1"/>
    <property type="match status" value="1"/>
</dbReference>
<evidence type="ECO:0000313" key="6">
    <source>
        <dbReference type="EMBL" id="MST55050.1"/>
    </source>
</evidence>
<evidence type="ECO:0000313" key="7">
    <source>
        <dbReference type="Proteomes" id="UP000473699"/>
    </source>
</evidence>
<evidence type="ECO:0000256" key="4">
    <source>
        <dbReference type="ARBA" id="ARBA00023163"/>
    </source>
</evidence>
<dbReference type="InterPro" id="IPR000847">
    <property type="entry name" value="LysR_HTH_N"/>
</dbReference>
<dbReference type="Proteomes" id="UP000473699">
    <property type="component" value="Unassembled WGS sequence"/>
</dbReference>
<dbReference type="PANTHER" id="PTHR30126:SF40">
    <property type="entry name" value="HTH-TYPE TRANSCRIPTIONAL REGULATOR GLTR"/>
    <property type="match status" value="1"/>
</dbReference>
<dbReference type="EMBL" id="VUNH01000002">
    <property type="protein sequence ID" value="MST55050.1"/>
    <property type="molecule type" value="Genomic_DNA"/>
</dbReference>
<feature type="domain" description="HTH lysR-type" evidence="5">
    <location>
        <begin position="1"/>
        <end position="58"/>
    </location>
</feature>